<keyword evidence="3" id="KW-0597">Phosphoprotein</keyword>
<evidence type="ECO:0000259" key="5">
    <source>
        <dbReference type="PROSITE" id="PS50110"/>
    </source>
</evidence>
<dbReference type="InterPro" id="IPR043128">
    <property type="entry name" value="Rev_trsase/Diguanyl_cyclase"/>
</dbReference>
<dbReference type="SMART" id="SM00267">
    <property type="entry name" value="GGDEF"/>
    <property type="match status" value="1"/>
</dbReference>
<dbReference type="PROSITE" id="PS50110">
    <property type="entry name" value="RESPONSE_REGULATORY"/>
    <property type="match status" value="1"/>
</dbReference>
<dbReference type="InterPro" id="IPR001789">
    <property type="entry name" value="Sig_transdc_resp-reg_receiver"/>
</dbReference>
<dbReference type="PROSITE" id="PS50887">
    <property type="entry name" value="GGDEF"/>
    <property type="match status" value="1"/>
</dbReference>
<dbReference type="InterPro" id="IPR000160">
    <property type="entry name" value="GGDEF_dom"/>
</dbReference>
<proteinExistence type="predicted"/>
<feature type="compositionally biased region" description="Low complexity" evidence="4">
    <location>
        <begin position="297"/>
        <end position="312"/>
    </location>
</feature>
<sequence>MRILIAEDDTTQRCLLQALLQKWGHEVVTAASGSEAWSELCSANPPLLAILDWMMPGMDGLSICRDLRQRVDHPYVYVVLLTGKGKKRDLVEAFEAGADDYLAKPFHAAELCMRVKTGVRILNLQDQLISASTYDSLTGILNRGAILSVLNRELVRVGRDGGSVGVILADLDHFKRINDEFGHLTGDLVLQQAAQSMRSLMRSYDSVGRYGGEEFLMVLPGMDADDVTARAEQIRGQVRRTMVMPNGEAVVSLSLGVSTADRLVQFEEVLQAADEALYRAKQKGRNRVEGSPTLSNPPSYLQGPLSGPSSLSTQHGSRAE</sequence>
<feature type="domain" description="Response regulatory" evidence="5">
    <location>
        <begin position="2"/>
        <end position="119"/>
    </location>
</feature>
<evidence type="ECO:0000256" key="1">
    <source>
        <dbReference type="ARBA" id="ARBA00012528"/>
    </source>
</evidence>
<feature type="region of interest" description="Disordered" evidence="4">
    <location>
        <begin position="282"/>
        <end position="320"/>
    </location>
</feature>
<dbReference type="EC" id="2.7.7.65" evidence="1"/>
<dbReference type="AlphaFoldDB" id="A0AAU7D6D1"/>
<dbReference type="NCBIfam" id="TIGR00254">
    <property type="entry name" value="GGDEF"/>
    <property type="match status" value="1"/>
</dbReference>
<dbReference type="InterPro" id="IPR050469">
    <property type="entry name" value="Diguanylate_Cyclase"/>
</dbReference>
<dbReference type="PANTHER" id="PTHR45138">
    <property type="entry name" value="REGULATORY COMPONENTS OF SENSORY TRANSDUCTION SYSTEM"/>
    <property type="match status" value="1"/>
</dbReference>
<protein>
    <recommendedName>
        <fullName evidence="1">diguanylate cyclase</fullName>
        <ecNumber evidence="1">2.7.7.65</ecNumber>
    </recommendedName>
</protein>
<dbReference type="PANTHER" id="PTHR45138:SF9">
    <property type="entry name" value="DIGUANYLATE CYCLASE DGCM-RELATED"/>
    <property type="match status" value="1"/>
</dbReference>
<dbReference type="SUPFAM" id="SSF55073">
    <property type="entry name" value="Nucleotide cyclase"/>
    <property type="match status" value="1"/>
</dbReference>
<dbReference type="EMBL" id="CP121195">
    <property type="protein sequence ID" value="XBH12421.1"/>
    <property type="molecule type" value="Genomic_DNA"/>
</dbReference>
<dbReference type="Gene3D" id="3.40.50.2300">
    <property type="match status" value="1"/>
</dbReference>
<accession>A0AAU7D6D1</accession>
<dbReference type="CDD" id="cd01949">
    <property type="entry name" value="GGDEF"/>
    <property type="match status" value="1"/>
</dbReference>
<dbReference type="Gene3D" id="3.30.70.270">
    <property type="match status" value="1"/>
</dbReference>
<evidence type="ECO:0000259" key="6">
    <source>
        <dbReference type="PROSITE" id="PS50887"/>
    </source>
</evidence>
<comment type="catalytic activity">
    <reaction evidence="2">
        <text>2 GTP = 3',3'-c-di-GMP + 2 diphosphate</text>
        <dbReference type="Rhea" id="RHEA:24898"/>
        <dbReference type="ChEBI" id="CHEBI:33019"/>
        <dbReference type="ChEBI" id="CHEBI:37565"/>
        <dbReference type="ChEBI" id="CHEBI:58805"/>
        <dbReference type="EC" id="2.7.7.65"/>
    </reaction>
</comment>
<evidence type="ECO:0000256" key="2">
    <source>
        <dbReference type="ARBA" id="ARBA00034247"/>
    </source>
</evidence>
<reference evidence="7" key="1">
    <citation type="submission" date="2023-03" db="EMBL/GenBank/DDBJ databases">
        <title>Edaphobacter sp.</title>
        <authorList>
            <person name="Huber K.J."/>
            <person name="Papendorf J."/>
            <person name="Pilke C."/>
            <person name="Bunk B."/>
            <person name="Sproeer C."/>
            <person name="Pester M."/>
        </authorList>
    </citation>
    <scope>NUCLEOTIDE SEQUENCE</scope>
    <source>
        <strain evidence="7">DSM 109920</strain>
    </source>
</reference>
<dbReference type="SMART" id="SM00448">
    <property type="entry name" value="REC"/>
    <property type="match status" value="1"/>
</dbReference>
<keyword evidence="7" id="KW-0808">Transferase</keyword>
<organism evidence="7">
    <name type="scientific">Edaphobacter paludis</name>
    <dbReference type="NCBI Taxonomy" id="3035702"/>
    <lineage>
        <taxon>Bacteria</taxon>
        <taxon>Pseudomonadati</taxon>
        <taxon>Acidobacteriota</taxon>
        <taxon>Terriglobia</taxon>
        <taxon>Terriglobales</taxon>
        <taxon>Acidobacteriaceae</taxon>
        <taxon>Edaphobacter</taxon>
    </lineage>
</organism>
<dbReference type="SUPFAM" id="SSF52172">
    <property type="entry name" value="CheY-like"/>
    <property type="match status" value="1"/>
</dbReference>
<feature type="modified residue" description="4-aspartylphosphate" evidence="3">
    <location>
        <position position="52"/>
    </location>
</feature>
<dbReference type="GO" id="GO:1902201">
    <property type="term" value="P:negative regulation of bacterial-type flagellum-dependent cell motility"/>
    <property type="evidence" value="ECO:0007669"/>
    <property type="project" value="TreeGrafter"/>
</dbReference>
<dbReference type="InterPro" id="IPR011006">
    <property type="entry name" value="CheY-like_superfamily"/>
</dbReference>
<dbReference type="GO" id="GO:0043709">
    <property type="term" value="P:cell adhesion involved in single-species biofilm formation"/>
    <property type="evidence" value="ECO:0007669"/>
    <property type="project" value="TreeGrafter"/>
</dbReference>
<dbReference type="Pfam" id="PF00990">
    <property type="entry name" value="GGDEF"/>
    <property type="match status" value="1"/>
</dbReference>
<dbReference type="RefSeq" id="WP_348269443.1">
    <property type="nucleotide sequence ID" value="NZ_CP121195.1"/>
</dbReference>
<dbReference type="GO" id="GO:0000160">
    <property type="term" value="P:phosphorelay signal transduction system"/>
    <property type="evidence" value="ECO:0007669"/>
    <property type="project" value="InterPro"/>
</dbReference>
<dbReference type="GO" id="GO:0005886">
    <property type="term" value="C:plasma membrane"/>
    <property type="evidence" value="ECO:0007669"/>
    <property type="project" value="TreeGrafter"/>
</dbReference>
<dbReference type="CDD" id="cd17574">
    <property type="entry name" value="REC_OmpR"/>
    <property type="match status" value="1"/>
</dbReference>
<gene>
    <name evidence="7" type="ORF">P8936_12030</name>
</gene>
<dbReference type="Pfam" id="PF00072">
    <property type="entry name" value="Response_reg"/>
    <property type="match status" value="1"/>
</dbReference>
<evidence type="ECO:0000256" key="3">
    <source>
        <dbReference type="PROSITE-ProRule" id="PRU00169"/>
    </source>
</evidence>
<dbReference type="FunFam" id="3.30.70.270:FF:000001">
    <property type="entry name" value="Diguanylate cyclase domain protein"/>
    <property type="match status" value="1"/>
</dbReference>
<evidence type="ECO:0000256" key="4">
    <source>
        <dbReference type="SAM" id="MobiDB-lite"/>
    </source>
</evidence>
<evidence type="ECO:0000313" key="7">
    <source>
        <dbReference type="EMBL" id="XBH12421.1"/>
    </source>
</evidence>
<dbReference type="GO" id="GO:0052621">
    <property type="term" value="F:diguanylate cyclase activity"/>
    <property type="evidence" value="ECO:0007669"/>
    <property type="project" value="UniProtKB-EC"/>
</dbReference>
<keyword evidence="7" id="KW-0548">Nucleotidyltransferase</keyword>
<dbReference type="InterPro" id="IPR029787">
    <property type="entry name" value="Nucleotide_cyclase"/>
</dbReference>
<feature type="domain" description="GGDEF" evidence="6">
    <location>
        <begin position="162"/>
        <end position="293"/>
    </location>
</feature>
<name>A0AAU7D6D1_9BACT</name>